<organism evidence="4 5">
    <name type="scientific">Mugilogobius chulae</name>
    <name type="common">yellowstripe goby</name>
    <dbReference type="NCBI Taxonomy" id="88201"/>
    <lineage>
        <taxon>Eukaryota</taxon>
        <taxon>Metazoa</taxon>
        <taxon>Chordata</taxon>
        <taxon>Craniata</taxon>
        <taxon>Vertebrata</taxon>
        <taxon>Euteleostomi</taxon>
        <taxon>Actinopterygii</taxon>
        <taxon>Neopterygii</taxon>
        <taxon>Teleostei</taxon>
        <taxon>Neoteleostei</taxon>
        <taxon>Acanthomorphata</taxon>
        <taxon>Gobiaria</taxon>
        <taxon>Gobiiformes</taxon>
        <taxon>Gobioidei</taxon>
        <taxon>Gobiidae</taxon>
        <taxon>Gobionellinae</taxon>
        <taxon>Mugilogobius</taxon>
    </lineage>
</organism>
<keyword evidence="2" id="KW-0812">Transmembrane</keyword>
<dbReference type="InterPro" id="IPR042381">
    <property type="entry name" value="CD96"/>
</dbReference>
<protein>
    <recommendedName>
        <fullName evidence="3">Immunoglobulin domain-containing protein</fullName>
    </recommendedName>
</protein>
<dbReference type="Gene3D" id="2.60.40.10">
    <property type="entry name" value="Immunoglobulins"/>
    <property type="match status" value="1"/>
</dbReference>
<feature type="domain" description="Immunoglobulin" evidence="3">
    <location>
        <begin position="2"/>
        <end position="73"/>
    </location>
</feature>
<dbReference type="Pfam" id="PF13895">
    <property type="entry name" value="Ig_2"/>
    <property type="match status" value="1"/>
</dbReference>
<dbReference type="SUPFAM" id="SSF48726">
    <property type="entry name" value="Immunoglobulin"/>
    <property type="match status" value="1"/>
</dbReference>
<keyword evidence="2" id="KW-0472">Membrane</keyword>
<feature type="region of interest" description="Disordered" evidence="1">
    <location>
        <begin position="141"/>
        <end position="171"/>
    </location>
</feature>
<dbReference type="InterPro" id="IPR036179">
    <property type="entry name" value="Ig-like_dom_sf"/>
</dbReference>
<feature type="region of interest" description="Disordered" evidence="1">
    <location>
        <begin position="84"/>
        <end position="113"/>
    </location>
</feature>
<dbReference type="Proteomes" id="UP001460270">
    <property type="component" value="Unassembled WGS sequence"/>
</dbReference>
<accession>A0AAW0PMH9</accession>
<dbReference type="SMART" id="SM00409">
    <property type="entry name" value="IG"/>
    <property type="match status" value="1"/>
</dbReference>
<evidence type="ECO:0000256" key="1">
    <source>
        <dbReference type="SAM" id="MobiDB-lite"/>
    </source>
</evidence>
<dbReference type="InterPro" id="IPR013783">
    <property type="entry name" value="Ig-like_fold"/>
</dbReference>
<evidence type="ECO:0000313" key="4">
    <source>
        <dbReference type="EMBL" id="KAK7926184.1"/>
    </source>
</evidence>
<dbReference type="GO" id="GO:0006954">
    <property type="term" value="P:inflammatory response"/>
    <property type="evidence" value="ECO:0007669"/>
    <property type="project" value="TreeGrafter"/>
</dbReference>
<sequence>MNNSITVNSGENVTIHCQRFSNITYTWTKDEEVVSDNSDLHLPSVSAASAGLYMLTVNTGNSNLQKAFYITVSTQTTIYWEDASTLPPHHNSSSESETTGYTQNTPLTTENTQKLTNAIPILYNQTDSTMNFTSYTSYNQTSEGFSHTEADTTTSSYNQSEASESFNQSESHNTTIRYNESESFATVSGVTQHFNHSETFNTNASYNHSVPVHTPRPFVIDTRTENLSVTYDSTLNQTERPSKAFKSSTSAPSTEYSIPRKTTNSFDFTVRQDPEENESKGHLVGTLIIIIGLLLLIVALFLYRRRVIKKRMDLPPPFKPPPPPTKYAAVKTTSPFPTDRCNSLTVQSSMEMRHSLV</sequence>
<name>A0AAW0PMH9_9GOBI</name>
<proteinExistence type="predicted"/>
<dbReference type="PANTHER" id="PTHR15317">
    <property type="entry name" value="T-CELL SURFACE PROTEIN TACTILE"/>
    <property type="match status" value="1"/>
</dbReference>
<keyword evidence="2" id="KW-1133">Transmembrane helix</keyword>
<feature type="region of interest" description="Disordered" evidence="1">
    <location>
        <begin position="238"/>
        <end position="258"/>
    </location>
</feature>
<evidence type="ECO:0000259" key="3">
    <source>
        <dbReference type="SMART" id="SM00409"/>
    </source>
</evidence>
<dbReference type="PANTHER" id="PTHR15317:SF1">
    <property type="entry name" value="T-CELL SURFACE PROTEIN TACTILE"/>
    <property type="match status" value="1"/>
</dbReference>
<keyword evidence="5" id="KW-1185">Reference proteome</keyword>
<gene>
    <name evidence="4" type="ORF">WMY93_008494</name>
</gene>
<evidence type="ECO:0000313" key="5">
    <source>
        <dbReference type="Proteomes" id="UP001460270"/>
    </source>
</evidence>
<dbReference type="AlphaFoldDB" id="A0AAW0PMH9"/>
<dbReference type="EMBL" id="JBBPFD010000005">
    <property type="protein sequence ID" value="KAK7926184.1"/>
    <property type="molecule type" value="Genomic_DNA"/>
</dbReference>
<dbReference type="InterPro" id="IPR003599">
    <property type="entry name" value="Ig_sub"/>
</dbReference>
<dbReference type="GO" id="GO:0007160">
    <property type="term" value="P:cell-matrix adhesion"/>
    <property type="evidence" value="ECO:0007669"/>
    <property type="project" value="TreeGrafter"/>
</dbReference>
<reference evidence="5" key="1">
    <citation type="submission" date="2024-04" db="EMBL/GenBank/DDBJ databases">
        <title>Salinicola lusitanus LLJ914,a marine bacterium isolated from the Okinawa Trough.</title>
        <authorList>
            <person name="Li J."/>
        </authorList>
    </citation>
    <scope>NUCLEOTIDE SEQUENCE [LARGE SCALE GENOMIC DNA]</scope>
</reference>
<feature type="transmembrane region" description="Helical" evidence="2">
    <location>
        <begin position="283"/>
        <end position="303"/>
    </location>
</feature>
<comment type="caution">
    <text evidence="4">The sequence shown here is derived from an EMBL/GenBank/DDBJ whole genome shotgun (WGS) entry which is preliminary data.</text>
</comment>
<evidence type="ECO:0000256" key="2">
    <source>
        <dbReference type="SAM" id="Phobius"/>
    </source>
</evidence>
<feature type="compositionally biased region" description="Polar residues" evidence="1">
    <location>
        <begin position="90"/>
        <end position="113"/>
    </location>
</feature>